<accession>A0A1S3UJQ3</accession>
<dbReference type="GO" id="GO:0015267">
    <property type="term" value="F:channel activity"/>
    <property type="evidence" value="ECO:0007669"/>
    <property type="project" value="InterPro"/>
</dbReference>
<feature type="transmembrane region" description="Helical" evidence="6">
    <location>
        <begin position="103"/>
        <end position="123"/>
    </location>
</feature>
<dbReference type="Proteomes" id="UP000087766">
    <property type="component" value="Chromosome 7"/>
</dbReference>
<dbReference type="InterPro" id="IPR034294">
    <property type="entry name" value="Aquaporin_transptr"/>
</dbReference>
<dbReference type="GO" id="GO:0016020">
    <property type="term" value="C:membrane"/>
    <property type="evidence" value="ECO:0007669"/>
    <property type="project" value="UniProtKB-SubCell"/>
</dbReference>
<keyword evidence="2 5" id="KW-0812">Transmembrane</keyword>
<dbReference type="InterPro" id="IPR000425">
    <property type="entry name" value="MIP"/>
</dbReference>
<dbReference type="PANTHER" id="PTHR45724:SF23">
    <property type="entry name" value="AQUAPORIN NIP4-1-RELATED"/>
    <property type="match status" value="1"/>
</dbReference>
<dbReference type="AlphaFoldDB" id="A0A1S3UJQ3"/>
<evidence type="ECO:0000256" key="5">
    <source>
        <dbReference type="RuleBase" id="RU000477"/>
    </source>
</evidence>
<evidence type="ECO:0000256" key="1">
    <source>
        <dbReference type="ARBA" id="ARBA00004141"/>
    </source>
</evidence>
<dbReference type="GeneID" id="106766012"/>
<reference evidence="8" key="2">
    <citation type="submission" date="2025-08" db="UniProtKB">
        <authorList>
            <consortium name="RefSeq"/>
        </authorList>
    </citation>
    <scope>IDENTIFICATION</scope>
    <source>
        <tissue evidence="8">Leaf</tissue>
    </source>
</reference>
<proteinExistence type="inferred from homology"/>
<keyword evidence="3 6" id="KW-1133">Transmembrane helix</keyword>
<evidence type="ECO:0000313" key="7">
    <source>
        <dbReference type="Proteomes" id="UP000087766"/>
    </source>
</evidence>
<dbReference type="RefSeq" id="XP_014506261.1">
    <property type="nucleotide sequence ID" value="XM_014650775.1"/>
</dbReference>
<dbReference type="Pfam" id="PF00230">
    <property type="entry name" value="MIP"/>
    <property type="match status" value="1"/>
</dbReference>
<dbReference type="OrthoDB" id="3222at2759"/>
<evidence type="ECO:0000256" key="3">
    <source>
        <dbReference type="ARBA" id="ARBA00022989"/>
    </source>
</evidence>
<evidence type="ECO:0000256" key="6">
    <source>
        <dbReference type="SAM" id="Phobius"/>
    </source>
</evidence>
<keyword evidence="4 6" id="KW-0472">Membrane</keyword>
<feature type="transmembrane region" description="Helical" evidence="6">
    <location>
        <begin position="173"/>
        <end position="192"/>
    </location>
</feature>
<name>A0A1S3UJQ3_VIGRR</name>
<dbReference type="InterPro" id="IPR023271">
    <property type="entry name" value="Aquaporin-like"/>
</dbReference>
<dbReference type="Gene3D" id="1.20.1080.10">
    <property type="entry name" value="Glycerol uptake facilitator protein"/>
    <property type="match status" value="1"/>
</dbReference>
<evidence type="ECO:0000313" key="8">
    <source>
        <dbReference type="RefSeq" id="XP_014506261.1"/>
    </source>
</evidence>
<feature type="transmembrane region" description="Helical" evidence="6">
    <location>
        <begin position="212"/>
        <end position="233"/>
    </location>
</feature>
<evidence type="ECO:0000256" key="4">
    <source>
        <dbReference type="ARBA" id="ARBA00023136"/>
    </source>
</evidence>
<dbReference type="PANTHER" id="PTHR45724">
    <property type="entry name" value="AQUAPORIN NIP2-1"/>
    <property type="match status" value="1"/>
</dbReference>
<reference evidence="7" key="1">
    <citation type="journal article" date="2014" name="Nat. Commun.">
        <title>Genome sequence of mungbean and insights into evolution within Vigna species.</title>
        <authorList>
            <person name="Kang Y.J."/>
            <person name="Kim S.K."/>
            <person name="Kim M.Y."/>
            <person name="Lestari P."/>
            <person name="Kim K.H."/>
            <person name="Ha B.K."/>
            <person name="Jun T.H."/>
            <person name="Hwang W.J."/>
            <person name="Lee T."/>
            <person name="Lee J."/>
            <person name="Shim S."/>
            <person name="Yoon M.Y."/>
            <person name="Jang Y.E."/>
            <person name="Han K.S."/>
            <person name="Taeprayoon P."/>
            <person name="Yoon N."/>
            <person name="Somta P."/>
            <person name="Tanya P."/>
            <person name="Kim K.S."/>
            <person name="Gwag J.G."/>
            <person name="Moon J.K."/>
            <person name="Lee Y.H."/>
            <person name="Park B.S."/>
            <person name="Bombarely A."/>
            <person name="Doyle J.J."/>
            <person name="Jackson S.A."/>
            <person name="Schafleitner R."/>
            <person name="Srinives P."/>
            <person name="Varshney R.K."/>
            <person name="Lee S.H."/>
        </authorList>
    </citation>
    <scope>NUCLEOTIDE SEQUENCE [LARGE SCALE GENOMIC DNA]</scope>
    <source>
        <strain evidence="7">cv. VC1973A</strain>
    </source>
</reference>
<dbReference type="CDD" id="cd00333">
    <property type="entry name" value="MIP"/>
    <property type="match status" value="1"/>
</dbReference>
<protein>
    <submittedName>
        <fullName evidence="8">Probable aquaporin NIP-type</fullName>
    </submittedName>
</protein>
<dbReference type="STRING" id="3916.A0A1S3UJQ3"/>
<evidence type="ECO:0000256" key="2">
    <source>
        <dbReference type="ARBA" id="ARBA00022692"/>
    </source>
</evidence>
<keyword evidence="7" id="KW-1185">Reference proteome</keyword>
<dbReference type="SUPFAM" id="SSF81338">
    <property type="entry name" value="Aquaporin-like"/>
    <property type="match status" value="1"/>
</dbReference>
<dbReference type="NCBIfam" id="TIGR00861">
    <property type="entry name" value="MIP"/>
    <property type="match status" value="1"/>
</dbReference>
<dbReference type="KEGG" id="vra:106766012"/>
<feature type="transmembrane region" description="Helical" evidence="6">
    <location>
        <begin position="24"/>
        <end position="44"/>
    </location>
</feature>
<gene>
    <name evidence="8" type="primary">LOC106766012</name>
</gene>
<comment type="similarity">
    <text evidence="5">Belongs to the MIP/aquaporin (TC 1.A.8) family.</text>
</comment>
<keyword evidence="5" id="KW-0813">Transport</keyword>
<organism evidence="7 8">
    <name type="scientific">Vigna radiata var. radiata</name>
    <name type="common">Mung bean</name>
    <name type="synonym">Phaseolus aureus</name>
    <dbReference type="NCBI Taxonomy" id="3916"/>
    <lineage>
        <taxon>Eukaryota</taxon>
        <taxon>Viridiplantae</taxon>
        <taxon>Streptophyta</taxon>
        <taxon>Embryophyta</taxon>
        <taxon>Tracheophyta</taxon>
        <taxon>Spermatophyta</taxon>
        <taxon>Magnoliopsida</taxon>
        <taxon>eudicotyledons</taxon>
        <taxon>Gunneridae</taxon>
        <taxon>Pentapetalae</taxon>
        <taxon>rosids</taxon>
        <taxon>fabids</taxon>
        <taxon>Fabales</taxon>
        <taxon>Fabaceae</taxon>
        <taxon>Papilionoideae</taxon>
        <taxon>50 kb inversion clade</taxon>
        <taxon>NPAAA clade</taxon>
        <taxon>indigoferoid/millettioid clade</taxon>
        <taxon>Phaseoleae</taxon>
        <taxon>Vigna</taxon>
    </lineage>
</organism>
<feature type="transmembrane region" description="Helical" evidence="6">
    <location>
        <begin position="143"/>
        <end position="161"/>
    </location>
</feature>
<dbReference type="PRINTS" id="PR00783">
    <property type="entry name" value="MINTRINSICP"/>
</dbReference>
<comment type="subcellular location">
    <subcellularLocation>
        <location evidence="1">Membrane</location>
        <topology evidence="1">Multi-pass membrane protein</topology>
    </subcellularLocation>
</comment>
<feature type="transmembrane region" description="Helical" evidence="6">
    <location>
        <begin position="56"/>
        <end position="74"/>
    </location>
</feature>
<sequence>MEILENDSRILCGSPTVVEVFQKVFAELIGSYLLVFAGCCSVVLNNSEKTKGQITFPGVCIVWGFTVTILVYSLGHVSGAHLNPVVTFSLAIYRRFPFKMVPLYFISQILGSFLASGTLYLLFEVDDNSYFGTRPAGPVVQSLVFELLATFILMFVICAVSTDKRAIGKLGGVVVGMAVTVDVFIAGPVSGASMNPARSLGPALVMNVYTGFWVYIVGPFVGAVLGATCYNFIRETDSNTL</sequence>